<dbReference type="AlphaFoldDB" id="A0A4U8V248"/>
<dbReference type="EMBL" id="CM016762">
    <property type="protein sequence ID" value="TMS39399.1"/>
    <property type="molecule type" value="Genomic_DNA"/>
</dbReference>
<proteinExistence type="predicted"/>
<organism evidence="1 2">
    <name type="scientific">Steinernema carpocapsae</name>
    <name type="common">Entomopathogenic nematode</name>
    <dbReference type="NCBI Taxonomy" id="34508"/>
    <lineage>
        <taxon>Eukaryota</taxon>
        <taxon>Metazoa</taxon>
        <taxon>Ecdysozoa</taxon>
        <taxon>Nematoda</taxon>
        <taxon>Chromadorea</taxon>
        <taxon>Rhabditida</taxon>
        <taxon>Tylenchina</taxon>
        <taxon>Panagrolaimomorpha</taxon>
        <taxon>Strongyloidoidea</taxon>
        <taxon>Steinernematidae</taxon>
        <taxon>Steinernema</taxon>
    </lineage>
</organism>
<keyword evidence="2" id="KW-1185">Reference proteome</keyword>
<sequence>MAMSPNRRSVILCAQMVIIPKKFAFFFSTTFTVQKSGVLFKDLNNFEQRFPPRPCVVFCLTCHSLNR</sequence>
<reference evidence="1 2" key="2">
    <citation type="journal article" date="2019" name="G3 (Bethesda)">
        <title>Hybrid Assembly of the Genome of the Entomopathogenic Nematode Steinernema carpocapsae Identifies the X-Chromosome.</title>
        <authorList>
            <person name="Serra L."/>
            <person name="Macchietto M."/>
            <person name="Macias-Munoz A."/>
            <person name="McGill C.J."/>
            <person name="Rodriguez I.M."/>
            <person name="Rodriguez B."/>
            <person name="Murad R."/>
            <person name="Mortazavi A."/>
        </authorList>
    </citation>
    <scope>NUCLEOTIDE SEQUENCE [LARGE SCALE GENOMIC DNA]</scope>
    <source>
        <strain evidence="1 2">ALL</strain>
    </source>
</reference>
<evidence type="ECO:0000313" key="2">
    <source>
        <dbReference type="Proteomes" id="UP000298663"/>
    </source>
</evidence>
<protein>
    <submittedName>
        <fullName evidence="1">Uncharacterized protein</fullName>
    </submittedName>
</protein>
<reference evidence="1 2" key="1">
    <citation type="journal article" date="2015" name="Genome Biol.">
        <title>Comparative genomics of Steinernema reveals deeply conserved gene regulatory networks.</title>
        <authorList>
            <person name="Dillman A.R."/>
            <person name="Macchietto M."/>
            <person name="Porter C.F."/>
            <person name="Rogers A."/>
            <person name="Williams B."/>
            <person name="Antoshechkin I."/>
            <person name="Lee M.M."/>
            <person name="Goodwin Z."/>
            <person name="Lu X."/>
            <person name="Lewis E.E."/>
            <person name="Goodrich-Blair H."/>
            <person name="Stock S.P."/>
            <person name="Adams B.J."/>
            <person name="Sternberg P.W."/>
            <person name="Mortazavi A."/>
        </authorList>
    </citation>
    <scope>NUCLEOTIDE SEQUENCE [LARGE SCALE GENOMIC DNA]</scope>
    <source>
        <strain evidence="1 2">ALL</strain>
    </source>
</reference>
<dbReference type="Proteomes" id="UP000298663">
    <property type="component" value="Chromosome X"/>
</dbReference>
<accession>A0A4U8V248</accession>
<name>A0A4U8V248_STECR</name>
<evidence type="ECO:0000313" key="1">
    <source>
        <dbReference type="EMBL" id="TMS39399.1"/>
    </source>
</evidence>
<dbReference type="EMBL" id="AZBU02000001">
    <property type="protein sequence ID" value="TMS39399.1"/>
    <property type="molecule type" value="Genomic_DNA"/>
</dbReference>
<comment type="caution">
    <text evidence="1">The sequence shown here is derived from an EMBL/GenBank/DDBJ whole genome shotgun (WGS) entry which is preliminary data.</text>
</comment>
<gene>
    <name evidence="1" type="ORF">L596_005929</name>
</gene>